<protein>
    <submittedName>
        <fullName evidence="3">Uncharacterized protein</fullName>
    </submittedName>
</protein>
<proteinExistence type="predicted"/>
<reference evidence="3 4" key="1">
    <citation type="journal article" date="2023" name="IScience">
        <title>Expanded male sex-determining region conserved during the evolution of homothallism in the green alga Volvox.</title>
        <authorList>
            <person name="Yamamoto K."/>
            <person name="Matsuzaki R."/>
            <person name="Mahakham W."/>
            <person name="Heman W."/>
            <person name="Sekimoto H."/>
            <person name="Kawachi M."/>
            <person name="Minakuchi Y."/>
            <person name="Toyoda A."/>
            <person name="Nozaki H."/>
        </authorList>
    </citation>
    <scope>NUCLEOTIDE SEQUENCE [LARGE SCALE GENOMIC DNA]</scope>
    <source>
        <strain evidence="3 4">NIES-4468</strain>
    </source>
</reference>
<dbReference type="EMBL" id="BSDZ01000094">
    <property type="protein sequence ID" value="GLI70452.1"/>
    <property type="molecule type" value="Genomic_DNA"/>
</dbReference>
<accession>A0ABQ5SKC7</accession>
<dbReference type="Proteomes" id="UP001165090">
    <property type="component" value="Unassembled WGS sequence"/>
</dbReference>
<organism evidence="3 4">
    <name type="scientific">Volvox africanus</name>
    <dbReference type="NCBI Taxonomy" id="51714"/>
    <lineage>
        <taxon>Eukaryota</taxon>
        <taxon>Viridiplantae</taxon>
        <taxon>Chlorophyta</taxon>
        <taxon>core chlorophytes</taxon>
        <taxon>Chlorophyceae</taxon>
        <taxon>CS clade</taxon>
        <taxon>Chlamydomonadales</taxon>
        <taxon>Volvocaceae</taxon>
        <taxon>Volvox</taxon>
    </lineage>
</organism>
<sequence>MDQSSFKSKWALLQILIILCFTSASLQQQFALTEALLSSPLTNRIDDQNYNILHSLQLISQAPCQIRLLNATELLYGASQLCHEMLNQFPTLNESNIELWLQKSLGFLADHAKGSKSITLPTNQSLSVPSAHLSGLPMVRRSLLAQLVHGWLTGLQRQLSTRLEPLLVQLISQMYDIHRDSVVHRGVMQYHHISKSGGTAWNQAARANGCVVPVTLGNHVRGFGDECRWLDPKVYGNMTGGRLILWARWGQYRRPALGQSCWNRFFNVAGAGMSYISNEYTLIGGREKGNFRGAHSCPQFVNVVTLRHPRRRLESALRFIQIYIRGYWRRDDPLHGTERYKLRFCNATADLWRALAPAVVDNYIVRSFLGESGFHTPPGLLNDSHLEVARDQLLQFDLVLDLEGGREENDRMVQQGLGWPAAWSKANQTLNSTLLYQSFHHECGMRPEVLQELQRSQKYDMRLYMFSWVLNQLDSVWLSASRALGLRPETAPGALEHGRGPQDIRCGMLWQGGNGSTLGRALDSLGLLERQAPPPPQSVRTDGRPRLRNSQGTRSRSARRRSEMRWR</sequence>
<feature type="signal peptide" evidence="2">
    <location>
        <begin position="1"/>
        <end position="27"/>
    </location>
</feature>
<evidence type="ECO:0000256" key="1">
    <source>
        <dbReference type="SAM" id="MobiDB-lite"/>
    </source>
</evidence>
<name>A0ABQ5SKC7_9CHLO</name>
<feature type="chain" id="PRO_5046738533" evidence="2">
    <location>
        <begin position="28"/>
        <end position="567"/>
    </location>
</feature>
<gene>
    <name evidence="3" type="ORF">VaNZ11_015314</name>
</gene>
<evidence type="ECO:0000256" key="2">
    <source>
        <dbReference type="SAM" id="SignalP"/>
    </source>
</evidence>
<evidence type="ECO:0000313" key="3">
    <source>
        <dbReference type="EMBL" id="GLI70452.1"/>
    </source>
</evidence>
<comment type="caution">
    <text evidence="3">The sequence shown here is derived from an EMBL/GenBank/DDBJ whole genome shotgun (WGS) entry which is preliminary data.</text>
</comment>
<feature type="region of interest" description="Disordered" evidence="1">
    <location>
        <begin position="528"/>
        <end position="567"/>
    </location>
</feature>
<evidence type="ECO:0000313" key="4">
    <source>
        <dbReference type="Proteomes" id="UP001165090"/>
    </source>
</evidence>
<keyword evidence="4" id="KW-1185">Reference proteome</keyword>
<keyword evidence="2" id="KW-0732">Signal</keyword>